<evidence type="ECO:0000256" key="2">
    <source>
        <dbReference type="ARBA" id="ARBA00022679"/>
    </source>
</evidence>
<comment type="cofactor">
    <cofactor evidence="1">
        <name>pyridoxal 5'-phosphate</name>
        <dbReference type="ChEBI" id="CHEBI:597326"/>
    </cofactor>
</comment>
<dbReference type="Gene3D" id="3.90.1150.10">
    <property type="entry name" value="Aspartate Aminotransferase, domain 1"/>
    <property type="match status" value="1"/>
</dbReference>
<organism evidence="4 5">
    <name type="scientific">Microcystis aeruginosa Ma_QC_Ch_20071001_S25D</name>
    <dbReference type="NCBI Taxonomy" id="2486250"/>
    <lineage>
        <taxon>Bacteria</taxon>
        <taxon>Bacillati</taxon>
        <taxon>Cyanobacteriota</taxon>
        <taxon>Cyanophyceae</taxon>
        <taxon>Oscillatoriophycideae</taxon>
        <taxon>Chroococcales</taxon>
        <taxon>Microcystaceae</taxon>
        <taxon>Microcystis</taxon>
    </lineage>
</organism>
<dbReference type="InterPro" id="IPR050087">
    <property type="entry name" value="AON_synthase_class-II"/>
</dbReference>
<evidence type="ECO:0000256" key="1">
    <source>
        <dbReference type="ARBA" id="ARBA00001933"/>
    </source>
</evidence>
<dbReference type="InterPro" id="IPR015422">
    <property type="entry name" value="PyrdxlP-dep_Trfase_small"/>
</dbReference>
<keyword evidence="2 4" id="KW-0808">Transferase</keyword>
<evidence type="ECO:0000313" key="4">
    <source>
        <dbReference type="EMBL" id="TRU46938.1"/>
    </source>
</evidence>
<dbReference type="InterPro" id="IPR015421">
    <property type="entry name" value="PyrdxlP-dep_Trfase_major"/>
</dbReference>
<dbReference type="SUPFAM" id="SSF53383">
    <property type="entry name" value="PLP-dependent transferases"/>
    <property type="match status" value="1"/>
</dbReference>
<sequence>MTTNIDTLNSLSSAQKRNLLKQLLSEKSDYMSPSKNPSQWGNEKFLDDAEAAGFLLGDGIPVMDGMSGSRIKRDGREMINLSGINFLGLQQEEQFVEIFCKNTRQYGLATGGSRLTQGVSRPHLLLEQKMNEIWQKDYTLTFGTGALANIGFINAMTSSFGFDATVTIDNEDVVFVLDRDCHWSLWNPLANRKFGSQVFAFKHNDPSSLEQVLKKIKSSRVIVVFETVYSSDGSVAPVGELIEICERYGALSYVDDANGFMIYGTPNRPFYQEYKALRRATFIMVSFSKAVGIEGGAISGPKEFVKSFEILSGTSLFTATMQPPTAATNLEIIQHLEKNPKIMDDYLKRCLQLRETLINLGFHLNDVPSYITSIIIGQDEVAEQVRRDLLDMGYCIPIFRYPAVERGKALIRLMINNKHTDEDINLFVEALKKTREHYQF</sequence>
<dbReference type="AlphaFoldDB" id="A0A552FJN6"/>
<dbReference type="PANTHER" id="PTHR13693">
    <property type="entry name" value="CLASS II AMINOTRANSFERASE/8-AMINO-7-OXONONANOATE SYNTHASE"/>
    <property type="match status" value="1"/>
</dbReference>
<feature type="domain" description="Aminotransferase class I/classII large" evidence="3">
    <location>
        <begin position="77"/>
        <end position="431"/>
    </location>
</feature>
<evidence type="ECO:0000259" key="3">
    <source>
        <dbReference type="Pfam" id="PF00155"/>
    </source>
</evidence>
<gene>
    <name evidence="4" type="ORF">EWV57_17610</name>
</gene>
<dbReference type="GO" id="GO:0030170">
    <property type="term" value="F:pyridoxal phosphate binding"/>
    <property type="evidence" value="ECO:0007669"/>
    <property type="project" value="InterPro"/>
</dbReference>
<dbReference type="InterPro" id="IPR004839">
    <property type="entry name" value="Aminotransferase_I/II_large"/>
</dbReference>
<accession>A0A552FJN6</accession>
<dbReference type="GO" id="GO:0008483">
    <property type="term" value="F:transaminase activity"/>
    <property type="evidence" value="ECO:0007669"/>
    <property type="project" value="UniProtKB-KW"/>
</dbReference>
<dbReference type="Gene3D" id="3.40.640.10">
    <property type="entry name" value="Type I PLP-dependent aspartate aminotransferase-like (Major domain)"/>
    <property type="match status" value="1"/>
</dbReference>
<dbReference type="Proteomes" id="UP000316958">
    <property type="component" value="Unassembled WGS sequence"/>
</dbReference>
<comment type="caution">
    <text evidence="4">The sequence shown here is derived from an EMBL/GenBank/DDBJ whole genome shotgun (WGS) entry which is preliminary data.</text>
</comment>
<dbReference type="Pfam" id="PF00155">
    <property type="entry name" value="Aminotran_1_2"/>
    <property type="match status" value="1"/>
</dbReference>
<name>A0A552FJN6_MICAE</name>
<dbReference type="EMBL" id="SFBE01000292">
    <property type="protein sequence ID" value="TRU46938.1"/>
    <property type="molecule type" value="Genomic_DNA"/>
</dbReference>
<keyword evidence="4" id="KW-0032">Aminotransferase</keyword>
<evidence type="ECO:0000313" key="5">
    <source>
        <dbReference type="Proteomes" id="UP000316958"/>
    </source>
</evidence>
<proteinExistence type="predicted"/>
<protein>
    <submittedName>
        <fullName evidence="4">Pyridoxal phosphate-dependent aminotransferase family protein</fullName>
    </submittedName>
</protein>
<reference evidence="4 5" key="1">
    <citation type="submission" date="2019-01" db="EMBL/GenBank/DDBJ databases">
        <title>Coherence of Microcystis species and biogeography revealed through population genomics.</title>
        <authorList>
            <person name="Perez-Carrascal O.M."/>
            <person name="Terrat Y."/>
            <person name="Giani A."/>
            <person name="Fortin N."/>
            <person name="Tromas N."/>
            <person name="Shapiro B.J."/>
        </authorList>
    </citation>
    <scope>NUCLEOTIDE SEQUENCE [LARGE SCALE GENOMIC DNA]</scope>
    <source>
        <strain evidence="4">Ma_QC_Ch_20071001_S25D</strain>
    </source>
</reference>
<dbReference type="InterPro" id="IPR015424">
    <property type="entry name" value="PyrdxlP-dep_Trfase"/>
</dbReference>